<feature type="transmembrane region" description="Helical" evidence="6">
    <location>
        <begin position="21"/>
        <end position="52"/>
    </location>
</feature>
<evidence type="ECO:0000313" key="8">
    <source>
        <dbReference type="Proteomes" id="UP000598467"/>
    </source>
</evidence>
<evidence type="ECO:0000256" key="5">
    <source>
        <dbReference type="ARBA" id="ARBA00023136"/>
    </source>
</evidence>
<dbReference type="InterPro" id="IPR003339">
    <property type="entry name" value="ABC/ECF_trnsptr_transmembrane"/>
</dbReference>
<dbReference type="Proteomes" id="UP000598467">
    <property type="component" value="Unassembled WGS sequence"/>
</dbReference>
<evidence type="ECO:0000313" key="7">
    <source>
        <dbReference type="EMBL" id="MBD1549055.1"/>
    </source>
</evidence>
<sequence length="219" mass="23628">MISVYLPGASWIHRIPVRLKLLTLAVISMAILPVHDPAVLGAVLAGVLVLYATLGPEGLKQVTLLKPLVSLLLIIFLLHGIGGSWMEGLVAVLRLVAMVLLANLVSVTTRMDDMLEAVMSLFYPLKVFGVSPKKPALAVTLVIRFAPVLLSVYSSLAEAYRARTGKRGSWRLIAPFALQALRLSENVAEALTARGGAEGLAVETTANTAERRRMLKRNL</sequence>
<keyword evidence="3 6" id="KW-0812">Transmembrane</keyword>
<dbReference type="EMBL" id="JABFCZ010000030">
    <property type="protein sequence ID" value="MBD1549055.1"/>
    <property type="molecule type" value="Genomic_DNA"/>
</dbReference>
<evidence type="ECO:0000256" key="1">
    <source>
        <dbReference type="ARBA" id="ARBA00004141"/>
    </source>
</evidence>
<gene>
    <name evidence="7" type="ORF">HK439_22585</name>
</gene>
<dbReference type="CDD" id="cd16914">
    <property type="entry name" value="EcfT"/>
    <property type="match status" value="1"/>
</dbReference>
<name>A0A926S848_9HYPH</name>
<protein>
    <submittedName>
        <fullName evidence="7">Energy-coupling factor transporter transmembrane protein EcfT</fullName>
    </submittedName>
</protein>
<keyword evidence="5 6" id="KW-0472">Membrane</keyword>
<proteinExistence type="inferred from homology"/>
<evidence type="ECO:0000256" key="4">
    <source>
        <dbReference type="ARBA" id="ARBA00022989"/>
    </source>
</evidence>
<accession>A0A926S848</accession>
<dbReference type="RefSeq" id="WP_190293747.1">
    <property type="nucleotide sequence ID" value="NZ_JABFCZ010000030.1"/>
</dbReference>
<dbReference type="Pfam" id="PF02361">
    <property type="entry name" value="CbiQ"/>
    <property type="match status" value="1"/>
</dbReference>
<feature type="transmembrane region" description="Helical" evidence="6">
    <location>
        <begin position="64"/>
        <end position="82"/>
    </location>
</feature>
<reference evidence="7" key="1">
    <citation type="submission" date="2020-05" db="EMBL/GenBank/DDBJ databases">
        <title>Identification of trans-AT polyketide cluster in two marine bacteria, producers of a novel glutaramide-containing polyketide sesbanimide D and analogs.</title>
        <authorList>
            <person name="Kacar D."/>
            <person name="Rodriguez P."/>
            <person name="Canedo L."/>
            <person name="Gonzalez E."/>
            <person name="Galan B."/>
            <person name="De La Calle F."/>
            <person name="Garcia J.L."/>
        </authorList>
    </citation>
    <scope>NUCLEOTIDE SEQUENCE</scope>
    <source>
        <strain evidence="7">PHM038</strain>
    </source>
</reference>
<dbReference type="GO" id="GO:0005886">
    <property type="term" value="C:plasma membrane"/>
    <property type="evidence" value="ECO:0007669"/>
    <property type="project" value="UniProtKB-ARBA"/>
</dbReference>
<evidence type="ECO:0000256" key="2">
    <source>
        <dbReference type="ARBA" id="ARBA00008564"/>
    </source>
</evidence>
<organism evidence="7 8">
    <name type="scientific">Roseibium aggregatum</name>
    <dbReference type="NCBI Taxonomy" id="187304"/>
    <lineage>
        <taxon>Bacteria</taxon>
        <taxon>Pseudomonadati</taxon>
        <taxon>Pseudomonadota</taxon>
        <taxon>Alphaproteobacteria</taxon>
        <taxon>Hyphomicrobiales</taxon>
        <taxon>Stappiaceae</taxon>
        <taxon>Roseibium</taxon>
    </lineage>
</organism>
<comment type="subcellular location">
    <subcellularLocation>
        <location evidence="1">Membrane</location>
        <topology evidence="1">Multi-pass membrane protein</topology>
    </subcellularLocation>
</comment>
<comment type="similarity">
    <text evidence="2">Belongs to the CbiQ family.</text>
</comment>
<feature type="transmembrane region" description="Helical" evidence="6">
    <location>
        <begin position="136"/>
        <end position="157"/>
    </location>
</feature>
<evidence type="ECO:0000256" key="6">
    <source>
        <dbReference type="SAM" id="Phobius"/>
    </source>
</evidence>
<dbReference type="AlphaFoldDB" id="A0A926S848"/>
<feature type="transmembrane region" description="Helical" evidence="6">
    <location>
        <begin position="89"/>
        <end position="109"/>
    </location>
</feature>
<comment type="caution">
    <text evidence="7">The sequence shown here is derived from an EMBL/GenBank/DDBJ whole genome shotgun (WGS) entry which is preliminary data.</text>
</comment>
<keyword evidence="4 6" id="KW-1133">Transmembrane helix</keyword>
<evidence type="ECO:0000256" key="3">
    <source>
        <dbReference type="ARBA" id="ARBA00022692"/>
    </source>
</evidence>